<protein>
    <recommendedName>
        <fullName evidence="5">RNA polymerase-associated protein LEO1</fullName>
    </recommendedName>
</protein>
<feature type="region of interest" description="Disordered" evidence="2">
    <location>
        <begin position="39"/>
        <end position="63"/>
    </location>
</feature>
<name>A0A9C7Q1H8_9RHOD</name>
<feature type="region of interest" description="Disordered" evidence="2">
    <location>
        <begin position="397"/>
        <end position="433"/>
    </location>
</feature>
<dbReference type="Proteomes" id="UP001061958">
    <property type="component" value="Unassembled WGS sequence"/>
</dbReference>
<dbReference type="GO" id="GO:0032968">
    <property type="term" value="P:positive regulation of transcription elongation by RNA polymerase II"/>
    <property type="evidence" value="ECO:0007669"/>
    <property type="project" value="TreeGrafter"/>
</dbReference>
<dbReference type="GO" id="GO:0016593">
    <property type="term" value="C:Cdc73/Paf1 complex"/>
    <property type="evidence" value="ECO:0007669"/>
    <property type="project" value="InterPro"/>
</dbReference>
<feature type="region of interest" description="Disordered" evidence="2">
    <location>
        <begin position="286"/>
        <end position="385"/>
    </location>
</feature>
<gene>
    <name evidence="3" type="ORF">GpartN1_g5577.t1</name>
</gene>
<comment type="caution">
    <text evidence="3">The sequence shown here is derived from an EMBL/GenBank/DDBJ whole genome shotgun (WGS) entry which is preliminary data.</text>
</comment>
<feature type="compositionally biased region" description="Acidic residues" evidence="2">
    <location>
        <begin position="295"/>
        <end position="305"/>
    </location>
</feature>
<evidence type="ECO:0000313" key="3">
    <source>
        <dbReference type="EMBL" id="GJQ13786.1"/>
    </source>
</evidence>
<feature type="compositionally biased region" description="Basic and acidic residues" evidence="2">
    <location>
        <begin position="15"/>
        <end position="27"/>
    </location>
</feature>
<evidence type="ECO:0000256" key="2">
    <source>
        <dbReference type="SAM" id="MobiDB-lite"/>
    </source>
</evidence>
<dbReference type="GO" id="GO:1990269">
    <property type="term" value="F:RNA polymerase II C-terminal domain phosphoserine binding"/>
    <property type="evidence" value="ECO:0007669"/>
    <property type="project" value="TreeGrafter"/>
</dbReference>
<sequence length="433" mass="50092">MESTVSYQEENENVFDTHSDGTEGRNNVEMDDEVFTGLESESVENDSETSPMHWNETDHSVGNSQLFNTEEQVGSVEGSESQEERTKHVEVIGKKLTKENKRVYLAKLPSTVGVEPYAFQEWKEKTSQQDESDGGRDSMLRIRYRKIGNNWESNTRLVRWEDGSSSLFIGNECFDVIQQDISGESQLFLFRRQPTAQAAECRISHKLKIQPASVSLGIQRKLGTYEKFAKERKVKMAEMDRAPELEEQKLAQLEHERARAQARLEAKRRRKEQLLMENWRNSGISNEFLDNDYSSNEDEESDQEDPSFSIANVKSRISGNRKSNEMFSDDTSREEMDLSLSSKAQMERENPSRLDKFKESDTPIGTYRKPLLSEDMEQRSESVPVLELERRHHKVFMLSEESSEDENDEKSYSKEDAEVDSRNTLEEQDDEPK</sequence>
<feature type="compositionally biased region" description="Basic and acidic residues" evidence="2">
    <location>
        <begin position="345"/>
        <end position="361"/>
    </location>
</feature>
<evidence type="ECO:0008006" key="5">
    <source>
        <dbReference type="Google" id="ProtNLM"/>
    </source>
</evidence>
<evidence type="ECO:0000313" key="4">
    <source>
        <dbReference type="Proteomes" id="UP001061958"/>
    </source>
</evidence>
<keyword evidence="1" id="KW-0175">Coiled coil</keyword>
<dbReference type="AlphaFoldDB" id="A0A9C7Q1H8"/>
<feature type="region of interest" description="Disordered" evidence="2">
    <location>
        <begin position="1"/>
        <end position="27"/>
    </location>
</feature>
<reference evidence="3" key="2">
    <citation type="submission" date="2022-01" db="EMBL/GenBank/DDBJ databases">
        <authorList>
            <person name="Hirooka S."/>
            <person name="Miyagishima S.Y."/>
        </authorList>
    </citation>
    <scope>NUCLEOTIDE SEQUENCE</scope>
    <source>
        <strain evidence="3">NBRC 102759</strain>
    </source>
</reference>
<dbReference type="OrthoDB" id="20844at2759"/>
<dbReference type="PANTHER" id="PTHR23146">
    <property type="entry name" value="LEO1 PROTEIN"/>
    <property type="match status" value="1"/>
</dbReference>
<accession>A0A9C7Q1H8</accession>
<keyword evidence="4" id="KW-1185">Reference proteome</keyword>
<feature type="compositionally biased region" description="Polar residues" evidence="2">
    <location>
        <begin position="310"/>
        <end position="321"/>
    </location>
</feature>
<reference evidence="3" key="1">
    <citation type="journal article" date="2022" name="Proc. Natl. Acad. Sci. U.S.A.">
        <title>Life cycle and functional genomics of the unicellular red alga Galdieria for elucidating algal and plant evolution and industrial use.</title>
        <authorList>
            <person name="Hirooka S."/>
            <person name="Itabashi T."/>
            <person name="Ichinose T.M."/>
            <person name="Onuma R."/>
            <person name="Fujiwara T."/>
            <person name="Yamashita S."/>
            <person name="Jong L.W."/>
            <person name="Tomita R."/>
            <person name="Iwane A.H."/>
            <person name="Miyagishima S.Y."/>
        </authorList>
    </citation>
    <scope>NUCLEOTIDE SEQUENCE</scope>
    <source>
        <strain evidence="3">NBRC 102759</strain>
    </source>
</reference>
<dbReference type="EMBL" id="BQMJ01000047">
    <property type="protein sequence ID" value="GJQ13786.1"/>
    <property type="molecule type" value="Genomic_DNA"/>
</dbReference>
<dbReference type="Pfam" id="PF04004">
    <property type="entry name" value="Leo1"/>
    <property type="match status" value="1"/>
</dbReference>
<proteinExistence type="predicted"/>
<dbReference type="PANTHER" id="PTHR23146:SF0">
    <property type="entry name" value="RNA POLYMERASE-ASSOCIATED PROTEIN LEO1"/>
    <property type="match status" value="1"/>
</dbReference>
<dbReference type="GO" id="GO:0006368">
    <property type="term" value="P:transcription elongation by RNA polymerase II"/>
    <property type="evidence" value="ECO:0007669"/>
    <property type="project" value="InterPro"/>
</dbReference>
<evidence type="ECO:0000256" key="1">
    <source>
        <dbReference type="SAM" id="Coils"/>
    </source>
</evidence>
<dbReference type="InterPro" id="IPR007149">
    <property type="entry name" value="Leo1"/>
</dbReference>
<feature type="coiled-coil region" evidence="1">
    <location>
        <begin position="250"/>
        <end position="277"/>
    </location>
</feature>
<feature type="compositionally biased region" description="Basic and acidic residues" evidence="2">
    <location>
        <begin position="409"/>
        <end position="433"/>
    </location>
</feature>
<organism evidence="3 4">
    <name type="scientific">Galdieria partita</name>
    <dbReference type="NCBI Taxonomy" id="83374"/>
    <lineage>
        <taxon>Eukaryota</taxon>
        <taxon>Rhodophyta</taxon>
        <taxon>Bangiophyceae</taxon>
        <taxon>Galdieriales</taxon>
        <taxon>Galdieriaceae</taxon>
        <taxon>Galdieria</taxon>
    </lineage>
</organism>